<dbReference type="InterPro" id="IPR032595">
    <property type="entry name" value="DUF4905"/>
</dbReference>
<evidence type="ECO:0000313" key="2">
    <source>
        <dbReference type="Proteomes" id="UP000434850"/>
    </source>
</evidence>
<name>A0A6I4IBY5_9SPHI</name>
<keyword evidence="2" id="KW-1185">Reference proteome</keyword>
<evidence type="ECO:0000313" key="1">
    <source>
        <dbReference type="EMBL" id="MVN92745.1"/>
    </source>
</evidence>
<comment type="caution">
    <text evidence="1">The sequence shown here is derived from an EMBL/GenBank/DDBJ whole genome shotgun (WGS) entry which is preliminary data.</text>
</comment>
<reference evidence="1 2" key="1">
    <citation type="submission" date="2019-12" db="EMBL/GenBank/DDBJ databases">
        <title>Mucilaginibacter sp. HME9299 genome sequencing and assembly.</title>
        <authorList>
            <person name="Kang H."/>
            <person name="Kim H."/>
            <person name="Joh K."/>
        </authorList>
    </citation>
    <scope>NUCLEOTIDE SEQUENCE [LARGE SCALE GENOMIC DNA]</scope>
    <source>
        <strain evidence="1 2">HME9299</strain>
    </source>
</reference>
<protein>
    <submittedName>
        <fullName evidence="1">DUF4905 domain-containing protein</fullName>
    </submittedName>
</protein>
<dbReference type="AlphaFoldDB" id="A0A6I4IBY5"/>
<accession>A0A6I4IBY5</accession>
<organism evidence="1 2">
    <name type="scientific">Mucilaginibacter aquatilis</name>
    <dbReference type="NCBI Taxonomy" id="1517760"/>
    <lineage>
        <taxon>Bacteria</taxon>
        <taxon>Pseudomonadati</taxon>
        <taxon>Bacteroidota</taxon>
        <taxon>Sphingobacteriia</taxon>
        <taxon>Sphingobacteriales</taxon>
        <taxon>Sphingobacteriaceae</taxon>
        <taxon>Mucilaginibacter</taxon>
    </lineage>
</organism>
<dbReference type="RefSeq" id="WP_157543062.1">
    <property type="nucleotide sequence ID" value="NZ_WQLA01000007.1"/>
</dbReference>
<dbReference type="EMBL" id="WQLA01000007">
    <property type="protein sequence ID" value="MVN92745.1"/>
    <property type="molecule type" value="Genomic_DNA"/>
</dbReference>
<sequence length="253" mass="28818">MSTFKLLVAEHFTGEIWRMEVDYVTHTLLAEIRNTEDRAVSFASINLDSGKTNFKNYTIDEKWLTGIETAYNGVLLLHFYESTASPAHKGLTAIEAATGKLLWYNFNLTFDNLSSNGPIAFDSRFQPATYSLLNINNGAALRKFDSNVDLVVDNQIIVPQTIPMPANLPKLPSESYHNNVHYLEYNNWIIVSLHSLWAGQLKQSLYLVKDGVLIFEDILNTNIQKLQPEAFVLYRNQLIYLKDKVEIKVLNLS</sequence>
<gene>
    <name evidence="1" type="ORF">GO816_16540</name>
</gene>
<dbReference type="Proteomes" id="UP000434850">
    <property type="component" value="Unassembled WGS sequence"/>
</dbReference>
<dbReference type="OrthoDB" id="597091at2"/>
<dbReference type="Pfam" id="PF16248">
    <property type="entry name" value="DUF4905"/>
    <property type="match status" value="1"/>
</dbReference>
<proteinExistence type="predicted"/>